<sequence>MEYGEPGTYSMWRRGRTLCVGSSHHWRDLKLRLIANLRGEEREGASQYLGHTISFSYAVP</sequence>
<dbReference type="AlphaFoldDB" id="A0A8T2PHG1"/>
<evidence type="ECO:0000313" key="2">
    <source>
        <dbReference type="Proteomes" id="UP000824540"/>
    </source>
</evidence>
<accession>A0A8T2PHG1</accession>
<evidence type="ECO:0000313" key="1">
    <source>
        <dbReference type="EMBL" id="KAG9351924.1"/>
    </source>
</evidence>
<comment type="caution">
    <text evidence="1">The sequence shown here is derived from an EMBL/GenBank/DDBJ whole genome shotgun (WGS) entry which is preliminary data.</text>
</comment>
<organism evidence="1 2">
    <name type="scientific">Albula glossodonta</name>
    <name type="common">roundjaw bonefish</name>
    <dbReference type="NCBI Taxonomy" id="121402"/>
    <lineage>
        <taxon>Eukaryota</taxon>
        <taxon>Metazoa</taxon>
        <taxon>Chordata</taxon>
        <taxon>Craniata</taxon>
        <taxon>Vertebrata</taxon>
        <taxon>Euteleostomi</taxon>
        <taxon>Actinopterygii</taxon>
        <taxon>Neopterygii</taxon>
        <taxon>Teleostei</taxon>
        <taxon>Albuliformes</taxon>
        <taxon>Albulidae</taxon>
        <taxon>Albula</taxon>
    </lineage>
</organism>
<proteinExistence type="predicted"/>
<keyword evidence="2" id="KW-1185">Reference proteome</keyword>
<gene>
    <name evidence="1" type="ORF">JZ751_023175</name>
</gene>
<dbReference type="EMBL" id="JAFBMS010000006">
    <property type="protein sequence ID" value="KAG9351924.1"/>
    <property type="molecule type" value="Genomic_DNA"/>
</dbReference>
<dbReference type="Proteomes" id="UP000824540">
    <property type="component" value="Unassembled WGS sequence"/>
</dbReference>
<protein>
    <submittedName>
        <fullName evidence="1">Uncharacterized protein</fullName>
    </submittedName>
</protein>
<name>A0A8T2PHG1_9TELE</name>
<reference evidence="1" key="1">
    <citation type="thesis" date="2021" institute="BYU ScholarsArchive" country="Provo, UT, USA">
        <title>Applications of and Algorithms for Genome Assembly and Genomic Analyses with an Emphasis on Marine Teleosts.</title>
        <authorList>
            <person name="Pickett B.D."/>
        </authorList>
    </citation>
    <scope>NUCLEOTIDE SEQUENCE</scope>
    <source>
        <strain evidence="1">HI-2016</strain>
    </source>
</reference>